<dbReference type="SUPFAM" id="SSF53649">
    <property type="entry name" value="Alkaline phosphatase-like"/>
    <property type="match status" value="1"/>
</dbReference>
<dbReference type="PANTHER" id="PTHR43108:SF6">
    <property type="entry name" value="N-SULPHOGLUCOSAMINE SULPHOHYDROLASE"/>
    <property type="match status" value="1"/>
</dbReference>
<dbReference type="Pfam" id="PF16347">
    <property type="entry name" value="SGSH_C"/>
    <property type="match status" value="1"/>
</dbReference>
<dbReference type="PANTHER" id="PTHR43108">
    <property type="entry name" value="N-ACETYLGLUCOSAMINE-6-SULFATASE FAMILY MEMBER"/>
    <property type="match status" value="1"/>
</dbReference>
<evidence type="ECO:0000313" key="6">
    <source>
        <dbReference type="Proteomes" id="UP000346198"/>
    </source>
</evidence>
<keyword evidence="6" id="KW-1185">Reference proteome</keyword>
<evidence type="ECO:0000256" key="1">
    <source>
        <dbReference type="ARBA" id="ARBA00008779"/>
    </source>
</evidence>
<dbReference type="Gene3D" id="3.40.720.10">
    <property type="entry name" value="Alkaline Phosphatase, subunit A"/>
    <property type="match status" value="2"/>
</dbReference>
<dbReference type="PROSITE" id="PS00149">
    <property type="entry name" value="SULFATASE_2"/>
    <property type="match status" value="1"/>
</dbReference>
<gene>
    <name evidence="5" type="primary">atsA_208</name>
    <name evidence="5" type="ORF">SCARR_02856</name>
</gene>
<evidence type="ECO:0000259" key="4">
    <source>
        <dbReference type="Pfam" id="PF16347"/>
    </source>
</evidence>
<keyword evidence="2" id="KW-0378">Hydrolase</keyword>
<dbReference type="InterPro" id="IPR032506">
    <property type="entry name" value="SGSH_C"/>
</dbReference>
<evidence type="ECO:0000256" key="2">
    <source>
        <dbReference type="ARBA" id="ARBA00022801"/>
    </source>
</evidence>
<dbReference type="PROSITE" id="PS00523">
    <property type="entry name" value="SULFATASE_1"/>
    <property type="match status" value="1"/>
</dbReference>
<dbReference type="CDD" id="cd16031">
    <property type="entry name" value="G6S_like"/>
    <property type="match status" value="1"/>
</dbReference>
<evidence type="ECO:0000313" key="5">
    <source>
        <dbReference type="EMBL" id="VGO20789.1"/>
    </source>
</evidence>
<feature type="chain" id="PRO_5028927258" evidence="3">
    <location>
        <begin position="21"/>
        <end position="525"/>
    </location>
</feature>
<evidence type="ECO:0000256" key="3">
    <source>
        <dbReference type="SAM" id="SignalP"/>
    </source>
</evidence>
<dbReference type="InterPro" id="IPR017850">
    <property type="entry name" value="Alkaline_phosphatase_core_sf"/>
</dbReference>
<feature type="signal peptide" evidence="3">
    <location>
        <begin position="1"/>
        <end position="20"/>
    </location>
</feature>
<dbReference type="Proteomes" id="UP000346198">
    <property type="component" value="Unassembled WGS sequence"/>
</dbReference>
<keyword evidence="3" id="KW-0732">Signal</keyword>
<sequence length="525" mass="59719">MKRITIALLLSTLGFLATEAAERPNILFLFSDDHALNAISAYGGPLAEVAPTPNIDRLATSGAVFENSFVANSICGPSRACILTGKHSHKNGFLYNSGNPFDGTQWTVASALNNAGYATAVIGKWHLKSTPVGFDHWEVYPGQGQYYNPIFLQMDGSTEQAMGYATDVTTDKAIDWLDSRDKNKPFFLMCQHKAPHRTFSPALRHLGAFDGITIPEPDNLFDDYATRSRTLPGNEMEIGQHMHWMYDLKLRKDEHTGVTLPGPDQHPAIEYNRMTDEQKTAWDAYFGPLNKKFLAEFNKGKMSKQDVLCWKYQRYIKNYLSTVKSVDENIGRMLDYLEENGLAENTIVIYSSDQGFYLGEHGWFDKRWMFEESFKMPFLISWPGVIKPGSRPQELIQNIDYAPTFAEAAGITVPSDVQGMSLLPVFKGEVSDWRKSVYYAYYEVGEHNVPVHFGVRTKQHKLIHFPATDEWNLFDLEADPCEMKNLFDNPEYANVQKKMTAEYYRVREYYDAPAWENELQAASLK</sequence>
<dbReference type="AlphaFoldDB" id="A0A6C2ULE2"/>
<name>A0A6C2ULE2_9BACT</name>
<organism evidence="5 6">
    <name type="scientific">Pontiella sulfatireligans</name>
    <dbReference type="NCBI Taxonomy" id="2750658"/>
    <lineage>
        <taxon>Bacteria</taxon>
        <taxon>Pseudomonadati</taxon>
        <taxon>Kiritimatiellota</taxon>
        <taxon>Kiritimatiellia</taxon>
        <taxon>Kiritimatiellales</taxon>
        <taxon>Pontiellaceae</taxon>
        <taxon>Pontiella</taxon>
    </lineage>
</organism>
<accession>A0A6C2ULE2</accession>
<dbReference type="EMBL" id="CAAHFH010000002">
    <property type="protein sequence ID" value="VGO20789.1"/>
    <property type="molecule type" value="Genomic_DNA"/>
</dbReference>
<feature type="domain" description="N-sulphoglucosamine sulphohydrolase C-terminal" evidence="4">
    <location>
        <begin position="359"/>
        <end position="507"/>
    </location>
</feature>
<proteinExistence type="inferred from homology"/>
<comment type="similarity">
    <text evidence="1">Belongs to the sulfatase family.</text>
</comment>
<protein>
    <submittedName>
        <fullName evidence="5">Arylsulfatase</fullName>
    </submittedName>
</protein>
<dbReference type="GO" id="GO:0016787">
    <property type="term" value="F:hydrolase activity"/>
    <property type="evidence" value="ECO:0007669"/>
    <property type="project" value="UniProtKB-KW"/>
</dbReference>
<reference evidence="5 6" key="1">
    <citation type="submission" date="2019-04" db="EMBL/GenBank/DDBJ databases">
        <authorList>
            <person name="Van Vliet M D."/>
        </authorList>
    </citation>
    <scope>NUCLEOTIDE SEQUENCE [LARGE SCALE GENOMIC DNA]</scope>
    <source>
        <strain evidence="5 6">F21</strain>
    </source>
</reference>
<dbReference type="RefSeq" id="WP_136062304.1">
    <property type="nucleotide sequence ID" value="NZ_CAAHFH010000002.1"/>
</dbReference>
<dbReference type="InterPro" id="IPR024607">
    <property type="entry name" value="Sulfatase_CS"/>
</dbReference>